<dbReference type="Proteomes" id="UP001519291">
    <property type="component" value="Unassembled WGS sequence"/>
</dbReference>
<reference evidence="1 2" key="1">
    <citation type="submission" date="2021-03" db="EMBL/GenBank/DDBJ databases">
        <title>Sequencing the genomes of 1000 actinobacteria strains.</title>
        <authorList>
            <person name="Klenk H.-P."/>
        </authorList>
    </citation>
    <scope>NUCLEOTIDE SEQUENCE [LARGE SCALE GENOMIC DNA]</scope>
    <source>
        <strain evidence="1 2">DSM 41480</strain>
    </source>
</reference>
<accession>A0ABS4XW90</accession>
<comment type="caution">
    <text evidence="1">The sequence shown here is derived from an EMBL/GenBank/DDBJ whole genome shotgun (WGS) entry which is preliminary data.</text>
</comment>
<name>A0ABS4XW90_9ACTN</name>
<proteinExistence type="predicted"/>
<dbReference type="RefSeq" id="WP_209513343.1">
    <property type="nucleotide sequence ID" value="NZ_JAGIOH010000001.1"/>
</dbReference>
<protein>
    <submittedName>
        <fullName evidence="1">Uncharacterized protein</fullName>
    </submittedName>
</protein>
<organism evidence="1 2">
    <name type="scientific">Streptomyces syringium</name>
    <dbReference type="NCBI Taxonomy" id="76729"/>
    <lineage>
        <taxon>Bacteria</taxon>
        <taxon>Bacillati</taxon>
        <taxon>Actinomycetota</taxon>
        <taxon>Actinomycetes</taxon>
        <taxon>Kitasatosporales</taxon>
        <taxon>Streptomycetaceae</taxon>
        <taxon>Streptomyces</taxon>
    </lineage>
</organism>
<evidence type="ECO:0000313" key="2">
    <source>
        <dbReference type="Proteomes" id="UP001519291"/>
    </source>
</evidence>
<dbReference type="GeneID" id="91567123"/>
<sequence>MQHPRPAQDVAGDLRAAVLVPPGRPVVLALTRQRRDVDRHLLDGVQALQDQGIAGLTVIPHNEGLQRRIVEPGAGPLPMRMLAIGWELAAAVHQAQPSRR</sequence>
<dbReference type="EMBL" id="JAGIOH010000001">
    <property type="protein sequence ID" value="MBP2400762.1"/>
    <property type="molecule type" value="Genomic_DNA"/>
</dbReference>
<keyword evidence="2" id="KW-1185">Reference proteome</keyword>
<gene>
    <name evidence="1" type="ORF">JO379_000231</name>
</gene>
<evidence type="ECO:0000313" key="1">
    <source>
        <dbReference type="EMBL" id="MBP2400762.1"/>
    </source>
</evidence>